<dbReference type="InterPro" id="IPR019197">
    <property type="entry name" value="Biotin-prot_ligase_N"/>
</dbReference>
<evidence type="ECO:0000259" key="2">
    <source>
        <dbReference type="Pfam" id="PF03417"/>
    </source>
</evidence>
<dbReference type="Gene3D" id="3.40.50.880">
    <property type="match status" value="1"/>
</dbReference>
<sequence>MPAPALLDDPRVDHVTNPVQIFTGGRLWLTILVGVSSLVVTWATVLHGCTTAVISGRATPDGRPLLWKNRDTTSSVHNEVVVIEDGPLRAIGVINAGQDTSVWMGMNEAGFCIENSLSLDLRDDDDQRQGLGNGALMKKALRTCRNVDDFRRLLDQSNATGRSTAANFGVIDASGGASVFETGPNQFQEFDINDPAVAPDGFLVRTNFATTAKALPADPDADSLTDVYSGVRYCRADDLLSKATDSGGTIDLRFVLRHLARDMADTNGVGFSGTVNGQVGPLPPVIPIDKTISRRTTVSAGVFHGVQKDEPSESTTMWTILGDPKYSIAVPVEMRCRAIADPLEGSRGGEIGEIALTLRDWTLTKDRHSIRTDALPGIWADLWPTEDQLIRQNLEHRDRMLDSPESAFEASQSQHERLASKAYAAMRQELVQAKQAALQHAATPDESESLVPQSRPSTGSDDVIHVAIYDHAESIHRRTKTLSSVLTSDHGFRCDRVSPGDIRNGVLSDYDVLVMPGGSASGQSKKLQDQGREQIRHFVDAGGGYLGICAGAYLATAHYDWSLGLIDARVWDRVHWARGNGPVTVSISEIGQQCLGISDPRVDVDYAQGPLLVPGRYDHLLDYNVIAKFQTTVAQKGAHEDAMAGTHAVIHGEFGDGQVVCISPHPEFPGGPNQMVRAAVRLVAGDAADDD</sequence>
<feature type="compositionally biased region" description="Polar residues" evidence="1">
    <location>
        <begin position="450"/>
        <end position="459"/>
    </location>
</feature>
<proteinExistence type="predicted"/>
<evidence type="ECO:0000259" key="3">
    <source>
        <dbReference type="Pfam" id="PF09825"/>
    </source>
</evidence>
<gene>
    <name evidence="4" type="ORF">Pan14r_34570</name>
</gene>
<dbReference type="Pfam" id="PF09825">
    <property type="entry name" value="BPL_N"/>
    <property type="match status" value="1"/>
</dbReference>
<evidence type="ECO:0000313" key="5">
    <source>
        <dbReference type="Proteomes" id="UP000317238"/>
    </source>
</evidence>
<name>A0A5C5Y632_9PLAN</name>
<dbReference type="AlphaFoldDB" id="A0A5C5Y632"/>
<feature type="domain" description="Peptidase C45 hydrolase" evidence="2">
    <location>
        <begin position="59"/>
        <end position="207"/>
    </location>
</feature>
<evidence type="ECO:0000313" key="4">
    <source>
        <dbReference type="EMBL" id="TWT71147.1"/>
    </source>
</evidence>
<dbReference type="Pfam" id="PF03417">
    <property type="entry name" value="AAT"/>
    <property type="match status" value="1"/>
</dbReference>
<evidence type="ECO:0000256" key="1">
    <source>
        <dbReference type="SAM" id="MobiDB-lite"/>
    </source>
</evidence>
<dbReference type="RefSeq" id="WP_197203735.1">
    <property type="nucleotide sequence ID" value="NZ_SJPL01000001.1"/>
</dbReference>
<protein>
    <submittedName>
        <fullName evidence="4">Uncharacterized protein</fullName>
    </submittedName>
</protein>
<dbReference type="InterPro" id="IPR029062">
    <property type="entry name" value="Class_I_gatase-like"/>
</dbReference>
<dbReference type="Gene3D" id="3.60.60.10">
    <property type="entry name" value="Penicillin V Acylase, Chain A"/>
    <property type="match status" value="1"/>
</dbReference>
<dbReference type="InterPro" id="IPR005079">
    <property type="entry name" value="Peptidase_C45_hydrolase"/>
</dbReference>
<dbReference type="SUPFAM" id="SSF52317">
    <property type="entry name" value="Class I glutamine amidotransferase-like"/>
    <property type="match status" value="1"/>
</dbReference>
<accession>A0A5C5Y632</accession>
<reference evidence="4 5" key="1">
    <citation type="submission" date="2019-02" db="EMBL/GenBank/DDBJ databases">
        <title>Deep-cultivation of Planctomycetes and their phenomic and genomic characterization uncovers novel biology.</title>
        <authorList>
            <person name="Wiegand S."/>
            <person name="Jogler M."/>
            <person name="Boedeker C."/>
            <person name="Pinto D."/>
            <person name="Vollmers J."/>
            <person name="Rivas-Marin E."/>
            <person name="Kohn T."/>
            <person name="Peeters S.H."/>
            <person name="Heuer A."/>
            <person name="Rast P."/>
            <person name="Oberbeckmann S."/>
            <person name="Bunk B."/>
            <person name="Jeske O."/>
            <person name="Meyerdierks A."/>
            <person name="Storesund J.E."/>
            <person name="Kallscheuer N."/>
            <person name="Luecker S."/>
            <person name="Lage O.M."/>
            <person name="Pohl T."/>
            <person name="Merkel B.J."/>
            <person name="Hornburger P."/>
            <person name="Mueller R.-W."/>
            <person name="Bruemmer F."/>
            <person name="Labrenz M."/>
            <person name="Spormann A.M."/>
            <person name="Op Den Camp H."/>
            <person name="Overmann J."/>
            <person name="Amann R."/>
            <person name="Jetten M.S.M."/>
            <person name="Mascher T."/>
            <person name="Medema M.H."/>
            <person name="Devos D.P."/>
            <person name="Kaster A.-K."/>
            <person name="Ovreas L."/>
            <person name="Rohde M."/>
            <person name="Galperin M.Y."/>
            <person name="Jogler C."/>
        </authorList>
    </citation>
    <scope>NUCLEOTIDE SEQUENCE [LARGE SCALE GENOMIC DNA]</scope>
    <source>
        <strain evidence="4 5">Pan14r</strain>
    </source>
</reference>
<keyword evidence="5" id="KW-1185">Reference proteome</keyword>
<feature type="domain" description="Biotin-protein ligase N-terminal" evidence="3">
    <location>
        <begin position="474"/>
        <end position="564"/>
    </location>
</feature>
<comment type="caution">
    <text evidence="4">The sequence shown here is derived from an EMBL/GenBank/DDBJ whole genome shotgun (WGS) entry which is preliminary data.</text>
</comment>
<dbReference type="EMBL" id="SJPL01000001">
    <property type="protein sequence ID" value="TWT71147.1"/>
    <property type="molecule type" value="Genomic_DNA"/>
</dbReference>
<organism evidence="4 5">
    <name type="scientific">Crateriforma conspicua</name>
    <dbReference type="NCBI Taxonomy" id="2527996"/>
    <lineage>
        <taxon>Bacteria</taxon>
        <taxon>Pseudomonadati</taxon>
        <taxon>Planctomycetota</taxon>
        <taxon>Planctomycetia</taxon>
        <taxon>Planctomycetales</taxon>
        <taxon>Planctomycetaceae</taxon>
        <taxon>Crateriforma</taxon>
    </lineage>
</organism>
<dbReference type="Proteomes" id="UP000317238">
    <property type="component" value="Unassembled WGS sequence"/>
</dbReference>
<feature type="region of interest" description="Disordered" evidence="1">
    <location>
        <begin position="437"/>
        <end position="459"/>
    </location>
</feature>